<feature type="transmembrane region" description="Helical" evidence="8">
    <location>
        <begin position="31"/>
        <end position="51"/>
    </location>
</feature>
<dbReference type="EMBL" id="JAPZVP010000030">
    <property type="protein sequence ID" value="MDA1362900.1"/>
    <property type="molecule type" value="Genomic_DNA"/>
</dbReference>
<dbReference type="RefSeq" id="WP_270112984.1">
    <property type="nucleotide sequence ID" value="NZ_JAPZVP010000030.1"/>
</dbReference>
<evidence type="ECO:0000313" key="11">
    <source>
        <dbReference type="Proteomes" id="UP001146067"/>
    </source>
</evidence>
<sequence>MDFLDPATDAIQSWADGLNEEYGAAIAEIGAVVWGPLLIFTLFGVGLIFTVQLKGIQFRRLGYALWLALFKRKENSGSEGDLSHYQALSVALAATVGVGNIGGVGAAIAIGGPGALFWMWVTGFLGMATKYSEALLGVKFRVTNQNGDQSGGPQRYLSDGIPGPIGKILAFLFAVFGVVASFGIGNAVQSGNVTSAIDAQLSAGSWWTPQLTGLVIFVLTGVTILGGIKWIGHVSAALVPFMIVFYVLGALAVLAINWAELGPALVMVFEQAFTGGAAVGGFTGSAIMLTIQIGFARGIFSNESGLGTGGFAAAAAKTDQPVRQAMVSMTQTFIDTIIVVTMTGLVIVVTGVLGSVDGNGDLVTSSALTRLAFEEGLGGPGTAGGAIGGFIVAVGLATFAFSTIIGWSYYGEKCLERYTGRVLILPYRIAYVLVSYLGAVTSLDLLWGLSDIANGLMALPNLIGLMMLTPLVYRETQEFFARPDWRLLPTNAVEGATDTPPEDTRELVTARD</sequence>
<dbReference type="Pfam" id="PF01235">
    <property type="entry name" value="Na_Ala_symp"/>
    <property type="match status" value="1"/>
</dbReference>
<evidence type="ECO:0000256" key="4">
    <source>
        <dbReference type="ARBA" id="ARBA00022475"/>
    </source>
</evidence>
<evidence type="ECO:0000256" key="2">
    <source>
        <dbReference type="ARBA" id="ARBA00009261"/>
    </source>
</evidence>
<keyword evidence="3 8" id="KW-0813">Transport</keyword>
<organism evidence="10 11">
    <name type="scientific">Glycomyces luteolus</name>
    <dbReference type="NCBI Taxonomy" id="2670330"/>
    <lineage>
        <taxon>Bacteria</taxon>
        <taxon>Bacillati</taxon>
        <taxon>Actinomycetota</taxon>
        <taxon>Actinomycetes</taxon>
        <taxon>Glycomycetales</taxon>
        <taxon>Glycomycetaceae</taxon>
        <taxon>Glycomyces</taxon>
    </lineage>
</organism>
<dbReference type="GO" id="GO:0005283">
    <property type="term" value="F:amino acid:sodium symporter activity"/>
    <property type="evidence" value="ECO:0007669"/>
    <property type="project" value="InterPro"/>
</dbReference>
<dbReference type="PANTHER" id="PTHR30330:SF3">
    <property type="entry name" value="TRANSCRIPTIONAL REGULATOR, LRP FAMILY"/>
    <property type="match status" value="1"/>
</dbReference>
<dbReference type="NCBIfam" id="TIGR00835">
    <property type="entry name" value="agcS"/>
    <property type="match status" value="1"/>
</dbReference>
<keyword evidence="8" id="KW-0769">Symport</keyword>
<dbReference type="Gene3D" id="1.20.1740.10">
    <property type="entry name" value="Amino acid/polyamine transporter I"/>
    <property type="match status" value="1"/>
</dbReference>
<evidence type="ECO:0000313" key="10">
    <source>
        <dbReference type="EMBL" id="MDA1362900.1"/>
    </source>
</evidence>
<feature type="transmembrane region" description="Helical" evidence="8">
    <location>
        <begin position="238"/>
        <end position="259"/>
    </location>
</feature>
<evidence type="ECO:0000256" key="5">
    <source>
        <dbReference type="ARBA" id="ARBA00022692"/>
    </source>
</evidence>
<feature type="transmembrane region" description="Helical" evidence="8">
    <location>
        <begin position="168"/>
        <end position="187"/>
    </location>
</feature>
<protein>
    <submittedName>
        <fullName evidence="10">Amino acid carrier protein</fullName>
    </submittedName>
</protein>
<comment type="similarity">
    <text evidence="2 8">Belongs to the alanine or glycine:cation symporter (AGCS) (TC 2.A.25) family.</text>
</comment>
<feature type="transmembrane region" description="Helical" evidence="8">
    <location>
        <begin position="271"/>
        <end position="291"/>
    </location>
</feature>
<dbReference type="InterPro" id="IPR001463">
    <property type="entry name" value="Na/Ala_symport"/>
</dbReference>
<keyword evidence="4 8" id="KW-1003">Cell membrane</keyword>
<reference evidence="10" key="1">
    <citation type="submission" date="2022-12" db="EMBL/GenBank/DDBJ databases">
        <title>Gycomyces niveus sp.nov.,a novel actinomycete isolated from soil in Shouguan.</title>
        <authorList>
            <person name="Yang X."/>
        </authorList>
    </citation>
    <scope>NUCLEOTIDE SEQUENCE</scope>
    <source>
        <strain evidence="10">NEAU-A15</strain>
    </source>
</reference>
<feature type="region of interest" description="Disordered" evidence="9">
    <location>
        <begin position="492"/>
        <end position="512"/>
    </location>
</feature>
<feature type="transmembrane region" description="Helical" evidence="8">
    <location>
        <begin position="452"/>
        <end position="473"/>
    </location>
</feature>
<evidence type="ECO:0000256" key="7">
    <source>
        <dbReference type="ARBA" id="ARBA00023136"/>
    </source>
</evidence>
<evidence type="ECO:0000256" key="9">
    <source>
        <dbReference type="SAM" id="MobiDB-lite"/>
    </source>
</evidence>
<feature type="compositionally biased region" description="Basic and acidic residues" evidence="9">
    <location>
        <begin position="502"/>
        <end position="512"/>
    </location>
</feature>
<keyword evidence="6 8" id="KW-1133">Transmembrane helix</keyword>
<keyword evidence="5 8" id="KW-0812">Transmembrane</keyword>
<dbReference type="Proteomes" id="UP001146067">
    <property type="component" value="Unassembled WGS sequence"/>
</dbReference>
<dbReference type="PRINTS" id="PR00175">
    <property type="entry name" value="NAALASMPORT"/>
</dbReference>
<feature type="transmembrane region" description="Helical" evidence="8">
    <location>
        <begin position="386"/>
        <end position="410"/>
    </location>
</feature>
<comment type="subcellular location">
    <subcellularLocation>
        <location evidence="1 8">Cell membrane</location>
        <topology evidence="1 8">Multi-pass membrane protein</topology>
    </subcellularLocation>
</comment>
<name>A0A9X3PPU4_9ACTN</name>
<feature type="transmembrane region" description="Helical" evidence="8">
    <location>
        <begin position="207"/>
        <end position="226"/>
    </location>
</feature>
<keyword evidence="11" id="KW-1185">Reference proteome</keyword>
<accession>A0A9X3PPU4</accession>
<dbReference type="GO" id="GO:0005886">
    <property type="term" value="C:plasma membrane"/>
    <property type="evidence" value="ECO:0007669"/>
    <property type="project" value="UniProtKB-SubCell"/>
</dbReference>
<evidence type="ECO:0000256" key="6">
    <source>
        <dbReference type="ARBA" id="ARBA00022989"/>
    </source>
</evidence>
<dbReference type="PANTHER" id="PTHR30330">
    <property type="entry name" value="AGSS FAMILY TRANSPORTER, SODIUM-ALANINE"/>
    <property type="match status" value="1"/>
</dbReference>
<feature type="transmembrane region" description="Helical" evidence="8">
    <location>
        <begin position="422"/>
        <end position="440"/>
    </location>
</feature>
<evidence type="ECO:0000256" key="3">
    <source>
        <dbReference type="ARBA" id="ARBA00022448"/>
    </source>
</evidence>
<keyword evidence="7 8" id="KW-0472">Membrane</keyword>
<comment type="caution">
    <text evidence="10">The sequence shown here is derived from an EMBL/GenBank/DDBJ whole genome shotgun (WGS) entry which is preliminary data.</text>
</comment>
<dbReference type="AlphaFoldDB" id="A0A9X3PPU4"/>
<gene>
    <name evidence="10" type="ORF">O1R50_25005</name>
</gene>
<evidence type="ECO:0000256" key="1">
    <source>
        <dbReference type="ARBA" id="ARBA00004651"/>
    </source>
</evidence>
<evidence type="ECO:0000256" key="8">
    <source>
        <dbReference type="RuleBase" id="RU363064"/>
    </source>
</evidence>
<feature type="transmembrane region" description="Helical" evidence="8">
    <location>
        <begin position="333"/>
        <end position="356"/>
    </location>
</feature>
<proteinExistence type="inferred from homology"/>